<evidence type="ECO:0000313" key="2">
    <source>
        <dbReference type="Proteomes" id="UP000070544"/>
    </source>
</evidence>
<evidence type="ECO:0000313" key="1">
    <source>
        <dbReference type="EMBL" id="KXS12548.1"/>
    </source>
</evidence>
<dbReference type="Proteomes" id="UP000070544">
    <property type="component" value="Unassembled WGS sequence"/>
</dbReference>
<sequence>MSSSTSGSTEHQSVRIVRSSYSSKYTSRKPREILSVPSRLDQGRPVAPLNNDFSNMLVTTTLDGCVRVWDVDKRIPVVTVPSNVLDVTWPEAACWLPNNVLAIAPALSFQQKGEITKSRHEMVTLSSYFRRIPMIHVPSSPQCDCRSFFATFHPLTEVLQLPTTLPGASKIGCQTHGRTLPAGVVINLEVPSLQPLEGLKR</sequence>
<name>A0A139A7B1_GONPJ</name>
<dbReference type="OrthoDB" id="10251741at2759"/>
<organism evidence="1 2">
    <name type="scientific">Gonapodya prolifera (strain JEL478)</name>
    <name type="common">Monoblepharis prolifera</name>
    <dbReference type="NCBI Taxonomy" id="1344416"/>
    <lineage>
        <taxon>Eukaryota</taxon>
        <taxon>Fungi</taxon>
        <taxon>Fungi incertae sedis</taxon>
        <taxon>Chytridiomycota</taxon>
        <taxon>Chytridiomycota incertae sedis</taxon>
        <taxon>Monoblepharidomycetes</taxon>
        <taxon>Monoblepharidales</taxon>
        <taxon>Gonapodyaceae</taxon>
        <taxon>Gonapodya</taxon>
    </lineage>
</organism>
<protein>
    <recommendedName>
        <fullName evidence="3">WD40 repeat-like protein</fullName>
    </recommendedName>
</protein>
<reference evidence="1 2" key="1">
    <citation type="journal article" date="2015" name="Genome Biol. Evol.">
        <title>Phylogenomic analyses indicate that early fungi evolved digesting cell walls of algal ancestors of land plants.</title>
        <authorList>
            <person name="Chang Y."/>
            <person name="Wang S."/>
            <person name="Sekimoto S."/>
            <person name="Aerts A.L."/>
            <person name="Choi C."/>
            <person name="Clum A."/>
            <person name="LaButti K.M."/>
            <person name="Lindquist E.A."/>
            <person name="Yee Ngan C."/>
            <person name="Ohm R.A."/>
            <person name="Salamov A.A."/>
            <person name="Grigoriev I.V."/>
            <person name="Spatafora J.W."/>
            <person name="Berbee M.L."/>
        </authorList>
    </citation>
    <scope>NUCLEOTIDE SEQUENCE [LARGE SCALE GENOMIC DNA]</scope>
    <source>
        <strain evidence="1 2">JEL478</strain>
    </source>
</reference>
<dbReference type="AlphaFoldDB" id="A0A139A7B1"/>
<proteinExistence type="predicted"/>
<dbReference type="SUPFAM" id="SSF50978">
    <property type="entry name" value="WD40 repeat-like"/>
    <property type="match status" value="1"/>
</dbReference>
<evidence type="ECO:0008006" key="3">
    <source>
        <dbReference type="Google" id="ProtNLM"/>
    </source>
</evidence>
<accession>A0A139A7B1</accession>
<dbReference type="EMBL" id="KQ965787">
    <property type="protein sequence ID" value="KXS12548.1"/>
    <property type="molecule type" value="Genomic_DNA"/>
</dbReference>
<gene>
    <name evidence="1" type="ORF">M427DRAFT_395564</name>
</gene>
<dbReference type="InterPro" id="IPR036322">
    <property type="entry name" value="WD40_repeat_dom_sf"/>
</dbReference>
<keyword evidence="2" id="KW-1185">Reference proteome</keyword>